<dbReference type="GO" id="GO:0030288">
    <property type="term" value="C:outer membrane-bounded periplasmic space"/>
    <property type="evidence" value="ECO:0007669"/>
    <property type="project" value="TreeGrafter"/>
</dbReference>
<dbReference type="CDD" id="cd02696">
    <property type="entry name" value="MurNAc-LAA"/>
    <property type="match status" value="1"/>
</dbReference>
<keyword evidence="6" id="KW-1185">Reference proteome</keyword>
<evidence type="ECO:0000259" key="4">
    <source>
        <dbReference type="PROSITE" id="PS51781"/>
    </source>
</evidence>
<reference evidence="5 6" key="1">
    <citation type="journal article" date="2023" name="Int. J. Syst. Evol. Microbiol.">
        <title>Ligilactobacillus ubinensis sp. nov., a novel species isolated from the wild ferment of a durian fruit (Durio zibethinus).</title>
        <authorList>
            <person name="Heng Y.C."/>
            <person name="Menon N."/>
            <person name="Chen B."/>
            <person name="Loo B.Z.L."/>
            <person name="Wong G.W.J."/>
            <person name="Lim A.C.H."/>
            <person name="Silvaraju S."/>
            <person name="Kittelmann S."/>
        </authorList>
    </citation>
    <scope>NUCLEOTIDE SEQUENCE [LARGE SCALE GENOMIC DNA]</scope>
    <source>
        <strain evidence="5 6">WILCCON 0076</strain>
    </source>
</reference>
<accession>A0A9X2FLH7</accession>
<evidence type="ECO:0000256" key="1">
    <source>
        <dbReference type="ARBA" id="ARBA00022801"/>
    </source>
</evidence>
<protein>
    <submittedName>
        <fullName evidence="5">N-acetylmuramoyl-L-alanine amidase</fullName>
    </submittedName>
</protein>
<sequence length="294" mass="32681">MKKINSRQARHSSKQTGFSYNKLILFLLSALVIGVFLYRSFSYFNQVEIHTTSTTLKTGPGVEYKKVATLKKGTRLTVLKTQYHWYKVATSQGKIGWVADWALGTKKIKKITDLSDATIVLDPGHGGNDSGALSNSGKEEKTYTLKYIKELARKLRAKGTKVYLTRKTDTYVTLNARPALAKKVHADAFISIHFDSSPTPNEATGVTTYYYHKKISTSLAYYISNQFNSLGLTNRGTDFGNFLVLRDNTVPAVLLELGYINSSQDFASITSTSYRNSATSDIVTGLSKYFAAKK</sequence>
<keyword evidence="3" id="KW-1133">Transmembrane helix</keyword>
<feature type="transmembrane region" description="Helical" evidence="3">
    <location>
        <begin position="20"/>
        <end position="38"/>
    </location>
</feature>
<name>A0A9X2FLH7_9LACO</name>
<gene>
    <name evidence="5" type="ORF">LB941_10795</name>
</gene>
<dbReference type="SMART" id="SM00287">
    <property type="entry name" value="SH3b"/>
    <property type="match status" value="1"/>
</dbReference>
<dbReference type="Gene3D" id="3.40.630.40">
    <property type="entry name" value="Zn-dependent exopeptidases"/>
    <property type="match status" value="1"/>
</dbReference>
<evidence type="ECO:0000256" key="3">
    <source>
        <dbReference type="SAM" id="Phobius"/>
    </source>
</evidence>
<keyword evidence="1" id="KW-0378">Hydrolase</keyword>
<keyword evidence="3" id="KW-0472">Membrane</keyword>
<dbReference type="AlphaFoldDB" id="A0A9X2FLH7"/>
<dbReference type="PANTHER" id="PTHR30404">
    <property type="entry name" value="N-ACETYLMURAMOYL-L-ALANINE AMIDASE"/>
    <property type="match status" value="1"/>
</dbReference>
<dbReference type="InterPro" id="IPR003646">
    <property type="entry name" value="SH3-like_bac-type"/>
</dbReference>
<dbReference type="GO" id="GO:0009253">
    <property type="term" value="P:peptidoglycan catabolic process"/>
    <property type="evidence" value="ECO:0007669"/>
    <property type="project" value="InterPro"/>
</dbReference>
<keyword evidence="3" id="KW-0812">Transmembrane</keyword>
<dbReference type="Gene3D" id="2.30.30.40">
    <property type="entry name" value="SH3 Domains"/>
    <property type="match status" value="1"/>
</dbReference>
<dbReference type="SMART" id="SM00646">
    <property type="entry name" value="Ami_3"/>
    <property type="match status" value="1"/>
</dbReference>
<feature type="domain" description="SH3b" evidence="4">
    <location>
        <begin position="44"/>
        <end position="107"/>
    </location>
</feature>
<dbReference type="GO" id="GO:0071555">
    <property type="term" value="P:cell wall organization"/>
    <property type="evidence" value="ECO:0007669"/>
    <property type="project" value="UniProtKB-KW"/>
</dbReference>
<proteinExistence type="predicted"/>
<dbReference type="Pfam" id="PF01520">
    <property type="entry name" value="Amidase_3"/>
    <property type="match status" value="1"/>
</dbReference>
<evidence type="ECO:0000313" key="5">
    <source>
        <dbReference type="EMBL" id="MCP0887816.1"/>
    </source>
</evidence>
<dbReference type="PANTHER" id="PTHR30404:SF7">
    <property type="entry name" value="CELL WALL AMIDASE LYTH-RELATED"/>
    <property type="match status" value="1"/>
</dbReference>
<dbReference type="EMBL" id="JAIULA010000026">
    <property type="protein sequence ID" value="MCP0887816.1"/>
    <property type="molecule type" value="Genomic_DNA"/>
</dbReference>
<dbReference type="SUPFAM" id="SSF53187">
    <property type="entry name" value="Zn-dependent exopeptidases"/>
    <property type="match status" value="1"/>
</dbReference>
<dbReference type="Pfam" id="PF08239">
    <property type="entry name" value="SH3_3"/>
    <property type="match status" value="1"/>
</dbReference>
<keyword evidence="2" id="KW-0961">Cell wall biogenesis/degradation</keyword>
<dbReference type="PROSITE" id="PS51781">
    <property type="entry name" value="SH3B"/>
    <property type="match status" value="1"/>
</dbReference>
<evidence type="ECO:0000313" key="6">
    <source>
        <dbReference type="Proteomes" id="UP001139006"/>
    </source>
</evidence>
<dbReference type="RefSeq" id="WP_253361977.1">
    <property type="nucleotide sequence ID" value="NZ_JAIULA010000026.1"/>
</dbReference>
<organism evidence="5 6">
    <name type="scientific">Ligilactobacillus ubinensis</name>
    <dbReference type="NCBI Taxonomy" id="2876789"/>
    <lineage>
        <taxon>Bacteria</taxon>
        <taxon>Bacillati</taxon>
        <taxon>Bacillota</taxon>
        <taxon>Bacilli</taxon>
        <taxon>Lactobacillales</taxon>
        <taxon>Lactobacillaceae</taxon>
        <taxon>Ligilactobacillus</taxon>
    </lineage>
</organism>
<dbReference type="InterPro" id="IPR050695">
    <property type="entry name" value="N-acetylmuramoyl_amidase_3"/>
</dbReference>
<dbReference type="GO" id="GO:0008745">
    <property type="term" value="F:N-acetylmuramoyl-L-alanine amidase activity"/>
    <property type="evidence" value="ECO:0007669"/>
    <property type="project" value="InterPro"/>
</dbReference>
<evidence type="ECO:0000256" key="2">
    <source>
        <dbReference type="ARBA" id="ARBA00023316"/>
    </source>
</evidence>
<dbReference type="InterPro" id="IPR002508">
    <property type="entry name" value="MurNAc-LAA_cat"/>
</dbReference>
<comment type="caution">
    <text evidence="5">The sequence shown here is derived from an EMBL/GenBank/DDBJ whole genome shotgun (WGS) entry which is preliminary data.</text>
</comment>
<dbReference type="Proteomes" id="UP001139006">
    <property type="component" value="Unassembled WGS sequence"/>
</dbReference>